<sequence>MELIAYHKSADAPENISLPLDACAWLNEVGT</sequence>
<name>X1UHH6_9ZZZZ</name>
<dbReference type="AlphaFoldDB" id="X1UHH6"/>
<comment type="caution">
    <text evidence="1">The sequence shown here is derived from an EMBL/GenBank/DDBJ whole genome shotgun (WGS) entry which is preliminary data.</text>
</comment>
<organism evidence="1">
    <name type="scientific">marine sediment metagenome</name>
    <dbReference type="NCBI Taxonomy" id="412755"/>
    <lineage>
        <taxon>unclassified sequences</taxon>
        <taxon>metagenomes</taxon>
        <taxon>ecological metagenomes</taxon>
    </lineage>
</organism>
<accession>X1UHH6</accession>
<feature type="non-terminal residue" evidence="1">
    <location>
        <position position="31"/>
    </location>
</feature>
<evidence type="ECO:0000313" key="1">
    <source>
        <dbReference type="EMBL" id="GAJ03007.1"/>
    </source>
</evidence>
<gene>
    <name evidence="1" type="ORF">S12H4_49913</name>
</gene>
<protein>
    <submittedName>
        <fullName evidence="1">Uncharacterized protein</fullName>
    </submittedName>
</protein>
<reference evidence="1" key="1">
    <citation type="journal article" date="2014" name="Front. Microbiol.">
        <title>High frequency of phylogenetically diverse reductive dehalogenase-homologous genes in deep subseafloor sedimentary metagenomes.</title>
        <authorList>
            <person name="Kawai M."/>
            <person name="Futagami T."/>
            <person name="Toyoda A."/>
            <person name="Takaki Y."/>
            <person name="Nishi S."/>
            <person name="Hori S."/>
            <person name="Arai W."/>
            <person name="Tsubouchi T."/>
            <person name="Morono Y."/>
            <person name="Uchiyama I."/>
            <person name="Ito T."/>
            <person name="Fujiyama A."/>
            <person name="Inagaki F."/>
            <person name="Takami H."/>
        </authorList>
    </citation>
    <scope>NUCLEOTIDE SEQUENCE</scope>
    <source>
        <strain evidence="1">Expedition CK06-06</strain>
    </source>
</reference>
<dbReference type="EMBL" id="BARW01031369">
    <property type="protein sequence ID" value="GAJ03007.1"/>
    <property type="molecule type" value="Genomic_DNA"/>
</dbReference>
<proteinExistence type="predicted"/>